<evidence type="ECO:0000313" key="5">
    <source>
        <dbReference type="Proteomes" id="UP001146793"/>
    </source>
</evidence>
<name>A0AAV7YX27_9EUKA</name>
<proteinExistence type="predicted"/>
<dbReference type="SUPFAM" id="SSF54695">
    <property type="entry name" value="POZ domain"/>
    <property type="match status" value="1"/>
</dbReference>
<dbReference type="Proteomes" id="UP001146793">
    <property type="component" value="Unassembled WGS sequence"/>
</dbReference>
<dbReference type="InterPro" id="IPR000210">
    <property type="entry name" value="BTB/POZ_dom"/>
</dbReference>
<dbReference type="PROSITE" id="PS50097">
    <property type="entry name" value="BTB"/>
    <property type="match status" value="1"/>
</dbReference>
<dbReference type="Gene3D" id="2.130.10.30">
    <property type="entry name" value="Regulator of chromosome condensation 1/beta-lactamase-inhibitor protein II"/>
    <property type="match status" value="2"/>
</dbReference>
<evidence type="ECO:0000313" key="4">
    <source>
        <dbReference type="EMBL" id="KAJ3433342.1"/>
    </source>
</evidence>
<dbReference type="Gene3D" id="3.30.710.10">
    <property type="entry name" value="Potassium Channel Kv1.1, Chain A"/>
    <property type="match status" value="1"/>
</dbReference>
<dbReference type="CDD" id="cd18186">
    <property type="entry name" value="BTB_POZ_ZBTB_KLHL-like"/>
    <property type="match status" value="1"/>
</dbReference>
<reference evidence="4" key="1">
    <citation type="submission" date="2022-08" db="EMBL/GenBank/DDBJ databases">
        <title>Novel sulphate-reducing endosymbionts in the free-living metamonad Anaeramoeba.</title>
        <authorList>
            <person name="Jerlstrom-Hultqvist J."/>
            <person name="Cepicka I."/>
            <person name="Gallot-Lavallee L."/>
            <person name="Salas-Leiva D."/>
            <person name="Curtis B.A."/>
            <person name="Zahonova K."/>
            <person name="Pipaliya S."/>
            <person name="Dacks J."/>
            <person name="Roger A.J."/>
        </authorList>
    </citation>
    <scope>NUCLEOTIDE SEQUENCE</scope>
    <source>
        <strain evidence="4">Busselton2</strain>
    </source>
</reference>
<sequence length="590" mass="67677">MNTKKNTEEGTQEYIVKLHPNTNIEEIAASCGFEIKKQLKIAKFLPKQISLSQIVSNEYRVAFLTKKGEVYETGIRREITNGQVFQYSYKNEEVKIKKLCTGYSHMLHLSENGELFLTMAHAMNRLGVTQTSKKPKEITYFKENKITITDIACAFDKALFLSSEGILYAMGKPFADEPESFLDKKRLIYTIWPHGKQPCQVDRMWGGSNAYHMFIATTDSKLYAFGRNKYGQLGLNHKIKADRPTIVPNFDTNFISEIECSVNHTLILMNDGELYTAGSFQSCGLNQAPLVFTRMPRLEDQKFLQISCGFAHSLLLMLDKNKYVLKSWGRNEEGQLGLGSMGSKDLPTVVTIPDFNFEMGAKIFCGVCDSILYNSYSYEINEEFLKLFKSGTFSDYQISEIDCHKSILSFRTGKSPEEVKKHLEENYNKKQIENFLRAIYGSNSNSKEITNISTKMGIPEFPKKKLSQDLKNLYSDENSKDFSIIVTNDEEKEEENDVEIPVHKFLLIVRSGLFREMFQNINQDFNKVKDYSGKTVESIEILIKFFYTNEIKLIADDDPVLISEELEDAIDYYKLNKFCGLDTQLNNIMN</sequence>
<comment type="caution">
    <text evidence="4">The sequence shown here is derived from an EMBL/GenBank/DDBJ whole genome shotgun (WGS) entry which is preliminary data.</text>
</comment>
<dbReference type="PROSITE" id="PS50012">
    <property type="entry name" value="RCC1_3"/>
    <property type="match status" value="2"/>
</dbReference>
<dbReference type="SUPFAM" id="SSF50985">
    <property type="entry name" value="RCC1/BLIP-II"/>
    <property type="match status" value="1"/>
</dbReference>
<dbReference type="InterPro" id="IPR011333">
    <property type="entry name" value="SKP1/BTB/POZ_sf"/>
</dbReference>
<dbReference type="InterPro" id="IPR000408">
    <property type="entry name" value="Reg_chr_condens"/>
</dbReference>
<protein>
    <submittedName>
        <fullName evidence="4">Btk-binding protein-related</fullName>
    </submittedName>
</protein>
<dbReference type="Pfam" id="PF00415">
    <property type="entry name" value="RCC1"/>
    <property type="match status" value="2"/>
</dbReference>
<dbReference type="InterPro" id="IPR009091">
    <property type="entry name" value="RCC1/BLIP-II"/>
</dbReference>
<accession>A0AAV7YX27</accession>
<organism evidence="4 5">
    <name type="scientific">Anaeramoeba flamelloides</name>
    <dbReference type="NCBI Taxonomy" id="1746091"/>
    <lineage>
        <taxon>Eukaryota</taxon>
        <taxon>Metamonada</taxon>
        <taxon>Anaeramoebidae</taxon>
        <taxon>Anaeramoeba</taxon>
    </lineage>
</organism>
<dbReference type="EMBL" id="JANTQA010000047">
    <property type="protein sequence ID" value="KAJ3433342.1"/>
    <property type="molecule type" value="Genomic_DNA"/>
</dbReference>
<dbReference type="PANTHER" id="PTHR22870:SF408">
    <property type="entry name" value="OS09G0560450 PROTEIN"/>
    <property type="match status" value="1"/>
</dbReference>
<evidence type="ECO:0000259" key="3">
    <source>
        <dbReference type="PROSITE" id="PS50097"/>
    </source>
</evidence>
<dbReference type="Pfam" id="PF00651">
    <property type="entry name" value="BTB"/>
    <property type="match status" value="1"/>
</dbReference>
<gene>
    <name evidence="4" type="ORF">M0812_22298</name>
</gene>
<feature type="repeat" description="RCC1" evidence="2">
    <location>
        <begin position="323"/>
        <end position="376"/>
    </location>
</feature>
<evidence type="ECO:0000256" key="2">
    <source>
        <dbReference type="PROSITE-ProRule" id="PRU00235"/>
    </source>
</evidence>
<keyword evidence="1" id="KW-0677">Repeat</keyword>
<dbReference type="AlphaFoldDB" id="A0AAV7YX27"/>
<feature type="repeat" description="RCC1" evidence="2">
    <location>
        <begin position="220"/>
        <end position="271"/>
    </location>
</feature>
<dbReference type="InterPro" id="IPR051210">
    <property type="entry name" value="Ub_ligase/GEF_domain"/>
</dbReference>
<dbReference type="PANTHER" id="PTHR22870">
    <property type="entry name" value="REGULATOR OF CHROMOSOME CONDENSATION"/>
    <property type="match status" value="1"/>
</dbReference>
<feature type="domain" description="BTB" evidence="3">
    <location>
        <begin position="480"/>
        <end position="555"/>
    </location>
</feature>
<evidence type="ECO:0000256" key="1">
    <source>
        <dbReference type="ARBA" id="ARBA00022737"/>
    </source>
</evidence>